<feature type="transmembrane region" description="Helical" evidence="9">
    <location>
        <begin position="26"/>
        <end position="49"/>
    </location>
</feature>
<comment type="cofactor">
    <cofactor evidence="1 7 8">
        <name>pyridoxal 5'-phosphate</name>
        <dbReference type="ChEBI" id="CHEBI:597326"/>
    </cofactor>
</comment>
<evidence type="ECO:0000256" key="6">
    <source>
        <dbReference type="ARBA" id="ARBA00042568"/>
    </source>
</evidence>
<dbReference type="GO" id="GO:0016020">
    <property type="term" value="C:membrane"/>
    <property type="evidence" value="ECO:0007669"/>
    <property type="project" value="GOC"/>
</dbReference>
<keyword evidence="11" id="KW-1185">Reference proteome</keyword>
<reference evidence="11" key="1">
    <citation type="journal article" date="2019" name="Gigascience">
        <title>De novo genome assembly of the endangered Acer yangbiense, a plant species with extremely small populations endemic to Yunnan Province, China.</title>
        <authorList>
            <person name="Yang J."/>
            <person name="Wariss H.M."/>
            <person name="Tao L."/>
            <person name="Zhang R."/>
            <person name="Yun Q."/>
            <person name="Hollingsworth P."/>
            <person name="Dao Z."/>
            <person name="Luo G."/>
            <person name="Guo H."/>
            <person name="Ma Y."/>
            <person name="Sun W."/>
        </authorList>
    </citation>
    <scope>NUCLEOTIDE SEQUENCE [LARGE SCALE GENOMIC DNA]</scope>
    <source>
        <strain evidence="11">cv. br00</strain>
    </source>
</reference>
<accession>A0A5N5NBC2</accession>
<organism evidence="10 11">
    <name type="scientific">Salix brachista</name>
    <dbReference type="NCBI Taxonomy" id="2182728"/>
    <lineage>
        <taxon>Eukaryota</taxon>
        <taxon>Viridiplantae</taxon>
        <taxon>Streptophyta</taxon>
        <taxon>Embryophyta</taxon>
        <taxon>Tracheophyta</taxon>
        <taxon>Spermatophyta</taxon>
        <taxon>Magnoliopsida</taxon>
        <taxon>eudicotyledons</taxon>
        <taxon>Gunneridae</taxon>
        <taxon>Pentapetalae</taxon>
        <taxon>rosids</taxon>
        <taxon>fabids</taxon>
        <taxon>Malpighiales</taxon>
        <taxon>Salicaceae</taxon>
        <taxon>Saliceae</taxon>
        <taxon>Salix</taxon>
    </lineage>
</organism>
<dbReference type="SUPFAM" id="SSF53383">
    <property type="entry name" value="PLP-dependent transferases"/>
    <property type="match status" value="1"/>
</dbReference>
<dbReference type="Pfam" id="PF00282">
    <property type="entry name" value="Pyridoxal_deC"/>
    <property type="match status" value="1"/>
</dbReference>
<sequence>MMDRIISSLIDLRAFANSFLSNYEPLALVLAPLFAVFTARILQSFFLLVHDNGLKPTILGFLITSIKMVPGVKGYIDAEKQKVVEKMQSGNKSKRDSWRSELPREGLGGTVIEKLKEEKSNDVVWQGKCSGTVYIGGSESEGHFSLINEACSISVHYRFAHTNPLHLDVFQTIAQCEAEVVAMTAALLGSKEKSSGGEICGNMTSGGTESILLAVKSSRDYMKAKKGIKRPEMIIPESAHSAYDKAAQYFNIKLRRVPVNKEFQADVKAIRQQINKNTVLIVGSAPGFPHGIIDPIEELGELAFSYGICFHVDLCLGGFVLPFARKLGLNHFSKSDTWDLGHSVMVDGPQQRMYVWSMQSVQSKVPLCFTMTTYFGTWYPIPPFDFSVKGVTSISADVHKYGLAPKGTSVVLYRNHDIRKHQFVAVTEWSGGLYVSPTIAGSRPGGLIAGAWAALMALGLEGYLENTKAIMEVSKRIQKGIKEIPELFIIGRPDMTIVAFGSNDLDIFEVNDIMSSKGWHLNALQRPNSIHICVTLQHAPVFEDFLRDLKESVQTVKENPGPITGGLAPIYGAAGKIPDRGMVQELLVNYMDSTC</sequence>
<dbReference type="GO" id="GO:0019752">
    <property type="term" value="P:carboxylic acid metabolic process"/>
    <property type="evidence" value="ECO:0007669"/>
    <property type="project" value="InterPro"/>
</dbReference>
<protein>
    <recommendedName>
        <fullName evidence="5">sphinganine-1-phosphate aldolase</fullName>
        <ecNumber evidence="5">4.1.2.27</ecNumber>
    </recommendedName>
    <alternativeName>
        <fullName evidence="6">Sphingosine-1-phosphate aldolase</fullName>
    </alternativeName>
</protein>
<evidence type="ECO:0000256" key="7">
    <source>
        <dbReference type="PIRSR" id="PIRSR602129-50"/>
    </source>
</evidence>
<dbReference type="InterPro" id="IPR050477">
    <property type="entry name" value="GrpII_AminoAcid_Decarb"/>
</dbReference>
<dbReference type="EC" id="4.1.2.27" evidence="5"/>
<dbReference type="FunFam" id="3.90.1150.10:FF:000020">
    <property type="entry name" value="Sphingosine-1-phosphate lyase 1"/>
    <property type="match status" value="1"/>
</dbReference>
<dbReference type="InterPro" id="IPR002129">
    <property type="entry name" value="PyrdxlP-dep_de-COase"/>
</dbReference>
<evidence type="ECO:0000256" key="4">
    <source>
        <dbReference type="ARBA" id="ARBA00038302"/>
    </source>
</evidence>
<dbReference type="PANTHER" id="PTHR42735">
    <property type="match status" value="1"/>
</dbReference>
<dbReference type="PANTHER" id="PTHR42735:SF6">
    <property type="entry name" value="SPHINGOSINE-1-PHOSPHATE LYASE 1"/>
    <property type="match status" value="1"/>
</dbReference>
<comment type="caution">
    <text evidence="10">The sequence shown here is derived from an EMBL/GenBank/DDBJ whole genome shotgun (WGS) entry which is preliminary data.</text>
</comment>
<dbReference type="AlphaFoldDB" id="A0A5N5NBC2"/>
<feature type="modified residue" description="N6-(pyridoxal phosphate)lysine" evidence="7">
    <location>
        <position position="400"/>
    </location>
</feature>
<evidence type="ECO:0000313" key="11">
    <source>
        <dbReference type="Proteomes" id="UP000326939"/>
    </source>
</evidence>
<keyword evidence="3 8" id="KW-0456">Lyase</keyword>
<dbReference type="Proteomes" id="UP000326939">
    <property type="component" value="Chromosome 3"/>
</dbReference>
<dbReference type="GO" id="GO:0030149">
    <property type="term" value="P:sphingolipid catabolic process"/>
    <property type="evidence" value="ECO:0007669"/>
    <property type="project" value="TreeGrafter"/>
</dbReference>
<keyword evidence="9" id="KW-0472">Membrane</keyword>
<evidence type="ECO:0000256" key="3">
    <source>
        <dbReference type="ARBA" id="ARBA00023239"/>
    </source>
</evidence>
<evidence type="ECO:0000256" key="2">
    <source>
        <dbReference type="ARBA" id="ARBA00022898"/>
    </source>
</evidence>
<dbReference type="InterPro" id="IPR015424">
    <property type="entry name" value="PyrdxlP-dep_Trfase"/>
</dbReference>
<keyword evidence="2 7" id="KW-0663">Pyridoxal phosphate</keyword>
<dbReference type="InterPro" id="IPR015422">
    <property type="entry name" value="PyrdxlP-dep_Trfase_small"/>
</dbReference>
<dbReference type="FunFam" id="6.10.140.2150:FF:000001">
    <property type="entry name" value="Sphingosine-1-phosphate lyase 1"/>
    <property type="match status" value="1"/>
</dbReference>
<proteinExistence type="inferred from homology"/>
<evidence type="ECO:0000256" key="9">
    <source>
        <dbReference type="SAM" id="Phobius"/>
    </source>
</evidence>
<comment type="similarity">
    <text evidence="4">Belongs to the group II decarboxylase family. Sphingosine-1-phosphate lyase subfamily.</text>
</comment>
<dbReference type="Gene3D" id="6.10.140.2150">
    <property type="match status" value="1"/>
</dbReference>
<evidence type="ECO:0000313" key="10">
    <source>
        <dbReference type="EMBL" id="KAB5564824.1"/>
    </source>
</evidence>
<evidence type="ECO:0000256" key="8">
    <source>
        <dbReference type="RuleBase" id="RU000382"/>
    </source>
</evidence>
<dbReference type="InterPro" id="IPR015421">
    <property type="entry name" value="PyrdxlP-dep_Trfase_major"/>
</dbReference>
<dbReference type="Gene3D" id="3.40.640.10">
    <property type="entry name" value="Type I PLP-dependent aspartate aminotransferase-like (Major domain)"/>
    <property type="match status" value="1"/>
</dbReference>
<dbReference type="GO" id="GO:0008117">
    <property type="term" value="F:sphinganine-1-phosphate aldolase activity"/>
    <property type="evidence" value="ECO:0007669"/>
    <property type="project" value="UniProtKB-EC"/>
</dbReference>
<dbReference type="Gene3D" id="3.90.1150.10">
    <property type="entry name" value="Aspartate Aminotransferase, domain 1"/>
    <property type="match status" value="1"/>
</dbReference>
<dbReference type="GO" id="GO:0030170">
    <property type="term" value="F:pyridoxal phosphate binding"/>
    <property type="evidence" value="ECO:0007669"/>
    <property type="project" value="InterPro"/>
</dbReference>
<dbReference type="GO" id="GO:0005783">
    <property type="term" value="C:endoplasmic reticulum"/>
    <property type="evidence" value="ECO:0007669"/>
    <property type="project" value="TreeGrafter"/>
</dbReference>
<name>A0A5N5NBC2_9ROSI</name>
<evidence type="ECO:0000256" key="1">
    <source>
        <dbReference type="ARBA" id="ARBA00001933"/>
    </source>
</evidence>
<dbReference type="EMBL" id="VDCV01000003">
    <property type="protein sequence ID" value="KAB5564824.1"/>
    <property type="molecule type" value="Genomic_DNA"/>
</dbReference>
<keyword evidence="9" id="KW-0812">Transmembrane</keyword>
<gene>
    <name evidence="10" type="ORF">DKX38_004878</name>
</gene>
<keyword evidence="9" id="KW-1133">Transmembrane helix</keyword>
<evidence type="ECO:0000256" key="5">
    <source>
        <dbReference type="ARBA" id="ARBA00038965"/>
    </source>
</evidence>